<dbReference type="Gene3D" id="3.30.470.20">
    <property type="entry name" value="ATP-grasp fold, B domain"/>
    <property type="match status" value="1"/>
</dbReference>
<dbReference type="GO" id="GO:0005739">
    <property type="term" value="C:mitochondrion"/>
    <property type="evidence" value="ECO:0007669"/>
    <property type="project" value="TreeGrafter"/>
</dbReference>
<evidence type="ECO:0000256" key="11">
    <source>
        <dbReference type="ARBA" id="ARBA00023211"/>
    </source>
</evidence>
<keyword evidence="9" id="KW-0442">Lipid degradation</keyword>
<dbReference type="Pfam" id="PF18140">
    <property type="entry name" value="PCC_BT"/>
    <property type="match status" value="1"/>
</dbReference>
<dbReference type="InterPro" id="IPR005481">
    <property type="entry name" value="BC-like_N"/>
</dbReference>
<dbReference type="SUPFAM" id="SSF51246">
    <property type="entry name" value="Rudiment single hybrid motif"/>
    <property type="match status" value="1"/>
</dbReference>
<dbReference type="PANTHER" id="PTHR18866">
    <property type="entry name" value="CARBOXYLASE:PYRUVATE/ACETYL-COA/PROPIONYL-COA CARBOXYLASE"/>
    <property type="match status" value="1"/>
</dbReference>
<dbReference type="Pfam" id="PF00364">
    <property type="entry name" value="Biotin_lipoyl"/>
    <property type="match status" value="1"/>
</dbReference>
<evidence type="ECO:0000256" key="14">
    <source>
        <dbReference type="PROSITE-ProRule" id="PRU00409"/>
    </source>
</evidence>
<evidence type="ECO:0000313" key="18">
    <source>
        <dbReference type="EMBL" id="KAG8225123.1"/>
    </source>
</evidence>
<dbReference type="GO" id="GO:0016042">
    <property type="term" value="P:lipid catabolic process"/>
    <property type="evidence" value="ECO:0007669"/>
    <property type="project" value="UniProtKB-KW"/>
</dbReference>
<evidence type="ECO:0000256" key="7">
    <source>
        <dbReference type="ARBA" id="ARBA00022840"/>
    </source>
</evidence>
<dbReference type="Gene3D" id="3.40.50.20">
    <property type="match status" value="3"/>
</dbReference>
<dbReference type="EC" id="6.4.1.3" evidence="3"/>
<dbReference type="InterPro" id="IPR011054">
    <property type="entry name" value="Rudment_hybrid_motif"/>
</dbReference>
<dbReference type="Proteomes" id="UP000792457">
    <property type="component" value="Unassembled WGS sequence"/>
</dbReference>
<keyword evidence="10" id="KW-0443">Lipid metabolism</keyword>
<evidence type="ECO:0000256" key="4">
    <source>
        <dbReference type="ARBA" id="ARBA00022598"/>
    </source>
</evidence>
<dbReference type="EMBL" id="KZ308225">
    <property type="protein sequence ID" value="KAG8225123.1"/>
    <property type="molecule type" value="Genomic_DNA"/>
</dbReference>
<evidence type="ECO:0000256" key="8">
    <source>
        <dbReference type="ARBA" id="ARBA00022842"/>
    </source>
</evidence>
<evidence type="ECO:0000256" key="1">
    <source>
        <dbReference type="ARBA" id="ARBA00001953"/>
    </source>
</evidence>
<dbReference type="Pfam" id="PF00289">
    <property type="entry name" value="Biotin_carb_N"/>
    <property type="match status" value="2"/>
</dbReference>
<dbReference type="AlphaFoldDB" id="A0A8K0NXD9"/>
<dbReference type="SUPFAM" id="SSF56059">
    <property type="entry name" value="Glutathione synthetase ATP-binding domain-like"/>
    <property type="match status" value="1"/>
</dbReference>
<comment type="pathway">
    <text evidence="2">Metabolic intermediate metabolism; propanoyl-CoA degradation; succinyl-CoA from propanoyl-CoA: step 1/3.</text>
</comment>
<dbReference type="InterPro" id="IPR041265">
    <property type="entry name" value="PCC_BT"/>
</dbReference>
<keyword evidence="4" id="KW-0436">Ligase</keyword>
<dbReference type="GO" id="GO:0005524">
    <property type="term" value="F:ATP binding"/>
    <property type="evidence" value="ECO:0007669"/>
    <property type="project" value="UniProtKB-UniRule"/>
</dbReference>
<proteinExistence type="predicted"/>
<reference evidence="18" key="2">
    <citation type="submission" date="2017-10" db="EMBL/GenBank/DDBJ databases">
        <title>Ladona fulva Genome sequencing and assembly.</title>
        <authorList>
            <person name="Murali S."/>
            <person name="Richards S."/>
            <person name="Bandaranaike D."/>
            <person name="Bellair M."/>
            <person name="Blankenburg K."/>
            <person name="Chao H."/>
            <person name="Dinh H."/>
            <person name="Doddapaneni H."/>
            <person name="Dugan-Rocha S."/>
            <person name="Elkadiri S."/>
            <person name="Gnanaolivu R."/>
            <person name="Hernandez B."/>
            <person name="Skinner E."/>
            <person name="Javaid M."/>
            <person name="Lee S."/>
            <person name="Li M."/>
            <person name="Ming W."/>
            <person name="Munidasa M."/>
            <person name="Muniz J."/>
            <person name="Nguyen L."/>
            <person name="Hughes D."/>
            <person name="Osuji N."/>
            <person name="Pu L.-L."/>
            <person name="Puazo M."/>
            <person name="Qu C."/>
            <person name="Quiroz J."/>
            <person name="Raj R."/>
            <person name="Weissenberger G."/>
            <person name="Xin Y."/>
            <person name="Zou X."/>
            <person name="Han Y."/>
            <person name="Worley K."/>
            <person name="Muzny D."/>
            <person name="Gibbs R."/>
        </authorList>
    </citation>
    <scope>NUCLEOTIDE SEQUENCE</scope>
    <source>
        <strain evidence="18">Sampled in the wild</strain>
    </source>
</reference>
<dbReference type="PANTHER" id="PTHR18866:SF33">
    <property type="entry name" value="METHYLCROTONOYL-COA CARBOXYLASE SUBUNIT ALPHA, MITOCHONDRIAL-RELATED"/>
    <property type="match status" value="1"/>
</dbReference>
<organism evidence="18 19">
    <name type="scientific">Ladona fulva</name>
    <name type="common">Scarce chaser dragonfly</name>
    <name type="synonym">Libellula fulva</name>
    <dbReference type="NCBI Taxonomy" id="123851"/>
    <lineage>
        <taxon>Eukaryota</taxon>
        <taxon>Metazoa</taxon>
        <taxon>Ecdysozoa</taxon>
        <taxon>Arthropoda</taxon>
        <taxon>Hexapoda</taxon>
        <taxon>Insecta</taxon>
        <taxon>Pterygota</taxon>
        <taxon>Palaeoptera</taxon>
        <taxon>Odonata</taxon>
        <taxon>Epiprocta</taxon>
        <taxon>Anisoptera</taxon>
        <taxon>Libelluloidea</taxon>
        <taxon>Libellulidae</taxon>
        <taxon>Ladona</taxon>
    </lineage>
</organism>
<dbReference type="Gene3D" id="2.40.50.100">
    <property type="match status" value="1"/>
</dbReference>
<evidence type="ECO:0000256" key="3">
    <source>
        <dbReference type="ARBA" id="ARBA00013050"/>
    </source>
</evidence>
<evidence type="ECO:0000256" key="10">
    <source>
        <dbReference type="ARBA" id="ARBA00023098"/>
    </source>
</evidence>
<evidence type="ECO:0000259" key="15">
    <source>
        <dbReference type="PROSITE" id="PS50968"/>
    </source>
</evidence>
<keyword evidence="11" id="KW-0464">Manganese</keyword>
<protein>
    <recommendedName>
        <fullName evidence="3">propionyl-CoA carboxylase</fullName>
        <ecNumber evidence="3">6.4.1.3</ecNumber>
    </recommendedName>
</protein>
<dbReference type="InterPro" id="IPR011764">
    <property type="entry name" value="Biotin_carboxylation_dom"/>
</dbReference>
<evidence type="ECO:0000256" key="9">
    <source>
        <dbReference type="ARBA" id="ARBA00022963"/>
    </source>
</evidence>
<dbReference type="GO" id="GO:0004658">
    <property type="term" value="F:propionyl-CoA carboxylase activity"/>
    <property type="evidence" value="ECO:0007669"/>
    <property type="project" value="UniProtKB-EC"/>
</dbReference>
<dbReference type="OrthoDB" id="196847at2759"/>
<evidence type="ECO:0000256" key="12">
    <source>
        <dbReference type="ARBA" id="ARBA00023267"/>
    </source>
</evidence>
<keyword evidence="7 14" id="KW-0067">ATP-binding</keyword>
<evidence type="ECO:0000259" key="17">
    <source>
        <dbReference type="PROSITE" id="PS50979"/>
    </source>
</evidence>
<dbReference type="InterPro" id="IPR001882">
    <property type="entry name" value="Biotin_BS"/>
</dbReference>
<dbReference type="PROSITE" id="PS50979">
    <property type="entry name" value="BC"/>
    <property type="match status" value="2"/>
</dbReference>
<dbReference type="InterPro" id="IPR011053">
    <property type="entry name" value="Single_hybrid_motif"/>
</dbReference>
<keyword evidence="8" id="KW-0460">Magnesium</keyword>
<dbReference type="PROSITE" id="PS00188">
    <property type="entry name" value="BIOTIN"/>
    <property type="match status" value="1"/>
</dbReference>
<sequence>MIFVKFTFLCFFREGFRLSTQEAASSFGDDRMLVEKFIDRPRHIEIQVLGDQHGNAIYLNERECSIQRRNQKVIEEAPSVFLDEKTRASMGEQAVSLCKKLSYSSAGTVEFLVDQNRNFYFLEMNTRLQVEHPITECITGVDLVHQMIRIAKGHPLKLRQEDIPINGWAIESRVYAEDPYKNFGLPSIGRLHQYIEPNHIDKKSFQLVEYDASTHFDVRCDSGIEEGSEISIYYDPMICKLVTYGNNRQEAIDTSIKALDYYVIRGQQSPWRKLKTALFESNLRLENSTFMPNSSKMASVVTGVLDMWKFNQFRSVIKLGWSKGLSRNVSTSSLRFCIYTTDPIDPKEKTFDKILIANRGEIACRVIKTAKKMGIKTVAVYSVPDSRSEEAGVAFIGPSAKAITGMGDKLESKRLAMAAGVNTIPGLICFIFNHSTIKRNKKIFCLSYHSSLAFIDCSYSGPSIHLRFCIYTTDPIDPKEKTFDKILIANRGEIACRVIKTAKKMGIKTVAVYSVPDSRSVRVAHNIPLLRDILTEKNFVKGDISTNYLPETYPDGFKGKQMSSVEQIHVEATAACLFAHEDLRSRMFLNQGRSLVRGEDPSYWEIVTKVNQYETHSVITKTKDGFKVDIKGESLNVIGEISLAKPILELKINDKPIVIQLLSKDASGQFTLSYKGTAFKILALTEYAAKLSKLMPEKPKVDTSKIVASPMPGLVKSVAVKVGDVVVEGQEVCIVEAMKMQNSLVAAATGKIKAIRVKTGDTVNEDDTLVEME</sequence>
<dbReference type="Pfam" id="PF02785">
    <property type="entry name" value="Biotin_carb_C"/>
    <property type="match status" value="1"/>
</dbReference>
<dbReference type="SMART" id="SM00878">
    <property type="entry name" value="Biotin_carb_C"/>
    <property type="match status" value="1"/>
</dbReference>
<feature type="domain" description="Biotin carboxylation" evidence="17">
    <location>
        <begin position="350"/>
        <end position="773"/>
    </location>
</feature>
<name>A0A8K0NXD9_LADFU</name>
<keyword evidence="6 14" id="KW-0547">Nucleotide-binding</keyword>
<dbReference type="Pfam" id="PF02786">
    <property type="entry name" value="CPSase_L_D2"/>
    <property type="match status" value="1"/>
</dbReference>
<evidence type="ECO:0000256" key="6">
    <source>
        <dbReference type="ARBA" id="ARBA00022741"/>
    </source>
</evidence>
<evidence type="ECO:0000313" key="19">
    <source>
        <dbReference type="Proteomes" id="UP000792457"/>
    </source>
</evidence>
<dbReference type="Gene3D" id="3.30.700.30">
    <property type="match status" value="1"/>
</dbReference>
<dbReference type="InterPro" id="IPR000089">
    <property type="entry name" value="Biotin_lipoyl"/>
</dbReference>
<dbReference type="SUPFAM" id="SSF52440">
    <property type="entry name" value="PreATP-grasp domain"/>
    <property type="match status" value="2"/>
</dbReference>
<comment type="caution">
    <text evidence="18">The sequence shown here is derived from an EMBL/GenBank/DDBJ whole genome shotgun (WGS) entry which is preliminary data.</text>
</comment>
<evidence type="ECO:0000256" key="2">
    <source>
        <dbReference type="ARBA" id="ARBA00005060"/>
    </source>
</evidence>
<comment type="catalytic activity">
    <reaction evidence="13">
        <text>propanoyl-CoA + hydrogencarbonate + ATP = (S)-methylmalonyl-CoA + ADP + phosphate + H(+)</text>
        <dbReference type="Rhea" id="RHEA:23720"/>
        <dbReference type="ChEBI" id="CHEBI:15378"/>
        <dbReference type="ChEBI" id="CHEBI:17544"/>
        <dbReference type="ChEBI" id="CHEBI:30616"/>
        <dbReference type="ChEBI" id="CHEBI:43474"/>
        <dbReference type="ChEBI" id="CHEBI:57327"/>
        <dbReference type="ChEBI" id="CHEBI:57392"/>
        <dbReference type="ChEBI" id="CHEBI:456216"/>
        <dbReference type="EC" id="6.4.1.3"/>
    </reaction>
    <physiologicalReaction direction="left-to-right" evidence="13">
        <dbReference type="Rhea" id="RHEA:23721"/>
    </physiologicalReaction>
</comment>
<dbReference type="CDD" id="cd06850">
    <property type="entry name" value="biotinyl_domain"/>
    <property type="match status" value="1"/>
</dbReference>
<dbReference type="FunFam" id="2.40.50.100:FF:000003">
    <property type="entry name" value="Acetyl-CoA carboxylase biotin carboxyl carrier protein"/>
    <property type="match status" value="1"/>
</dbReference>
<comment type="cofactor">
    <cofactor evidence="1">
        <name>biotin</name>
        <dbReference type="ChEBI" id="CHEBI:57586"/>
    </cofactor>
</comment>
<dbReference type="SUPFAM" id="SSF51230">
    <property type="entry name" value="Single hybrid motif"/>
    <property type="match status" value="1"/>
</dbReference>
<keyword evidence="19" id="KW-1185">Reference proteome</keyword>
<keyword evidence="5" id="KW-0479">Metal-binding</keyword>
<feature type="domain" description="Lipoyl-binding" evidence="15">
    <location>
        <begin position="698"/>
        <end position="773"/>
    </location>
</feature>
<evidence type="ECO:0000256" key="13">
    <source>
        <dbReference type="ARBA" id="ARBA00049495"/>
    </source>
</evidence>
<accession>A0A8K0NXD9</accession>
<dbReference type="UniPathway" id="UPA00945">
    <property type="reaction ID" value="UER00908"/>
</dbReference>
<dbReference type="InterPro" id="IPR011761">
    <property type="entry name" value="ATP-grasp"/>
</dbReference>
<dbReference type="PROSITE" id="PS50975">
    <property type="entry name" value="ATP_GRASP"/>
    <property type="match status" value="1"/>
</dbReference>
<dbReference type="InterPro" id="IPR016185">
    <property type="entry name" value="PreATP-grasp_dom_sf"/>
</dbReference>
<dbReference type="GO" id="GO:0046872">
    <property type="term" value="F:metal ion binding"/>
    <property type="evidence" value="ECO:0007669"/>
    <property type="project" value="UniProtKB-KW"/>
</dbReference>
<dbReference type="PROSITE" id="PS00867">
    <property type="entry name" value="CPSASE_2"/>
    <property type="match status" value="1"/>
</dbReference>
<evidence type="ECO:0000256" key="5">
    <source>
        <dbReference type="ARBA" id="ARBA00022723"/>
    </source>
</evidence>
<dbReference type="PROSITE" id="PS50968">
    <property type="entry name" value="BIOTINYL_LIPOYL"/>
    <property type="match status" value="1"/>
</dbReference>
<dbReference type="InterPro" id="IPR005479">
    <property type="entry name" value="CPAse_ATP-bd"/>
</dbReference>
<gene>
    <name evidence="18" type="ORF">J437_LFUL006146</name>
</gene>
<feature type="domain" description="Biotin carboxylation" evidence="17">
    <location>
        <begin position="1"/>
        <end position="310"/>
    </location>
</feature>
<dbReference type="InterPro" id="IPR050856">
    <property type="entry name" value="Biotin_carboxylase_complex"/>
</dbReference>
<keyword evidence="12" id="KW-0092">Biotin</keyword>
<reference evidence="18" key="1">
    <citation type="submission" date="2013-04" db="EMBL/GenBank/DDBJ databases">
        <authorList>
            <person name="Qu J."/>
            <person name="Murali S.C."/>
            <person name="Bandaranaike D."/>
            <person name="Bellair M."/>
            <person name="Blankenburg K."/>
            <person name="Chao H."/>
            <person name="Dinh H."/>
            <person name="Doddapaneni H."/>
            <person name="Downs B."/>
            <person name="Dugan-Rocha S."/>
            <person name="Elkadiri S."/>
            <person name="Gnanaolivu R.D."/>
            <person name="Hernandez B."/>
            <person name="Javaid M."/>
            <person name="Jayaseelan J.C."/>
            <person name="Lee S."/>
            <person name="Li M."/>
            <person name="Ming W."/>
            <person name="Munidasa M."/>
            <person name="Muniz J."/>
            <person name="Nguyen L."/>
            <person name="Ongeri F."/>
            <person name="Osuji N."/>
            <person name="Pu L.-L."/>
            <person name="Puazo M."/>
            <person name="Qu C."/>
            <person name="Quiroz J."/>
            <person name="Raj R."/>
            <person name="Weissenberger G."/>
            <person name="Xin Y."/>
            <person name="Zou X."/>
            <person name="Han Y."/>
            <person name="Richards S."/>
            <person name="Worley K."/>
            <person name="Muzny D."/>
            <person name="Gibbs R."/>
        </authorList>
    </citation>
    <scope>NUCLEOTIDE SEQUENCE</scope>
    <source>
        <strain evidence="18">Sampled in the wild</strain>
    </source>
</reference>
<dbReference type="InterPro" id="IPR005482">
    <property type="entry name" value="Biotin_COase_C"/>
</dbReference>
<evidence type="ECO:0000259" key="16">
    <source>
        <dbReference type="PROSITE" id="PS50975"/>
    </source>
</evidence>
<feature type="domain" description="ATP-grasp" evidence="16">
    <location>
        <begin position="29"/>
        <end position="152"/>
    </location>
</feature>